<evidence type="ECO:0000256" key="8">
    <source>
        <dbReference type="PIRSR" id="PIRSR001235-2"/>
    </source>
</evidence>
<keyword evidence="6" id="KW-0464">Manganese</keyword>
<protein>
    <submittedName>
        <fullName evidence="10">N-carbamoyl-L-amino acid hydrolase</fullName>
    </submittedName>
</protein>
<feature type="domain" description="Peptidase M20 dimerisation" evidence="9">
    <location>
        <begin position="226"/>
        <end position="327"/>
    </location>
</feature>
<dbReference type="SUPFAM" id="SSF53187">
    <property type="entry name" value="Zn-dependent exopeptidases"/>
    <property type="match status" value="1"/>
</dbReference>
<dbReference type="GO" id="GO:0016813">
    <property type="term" value="F:hydrolase activity, acting on carbon-nitrogen (but not peptide) bonds, in linear amidines"/>
    <property type="evidence" value="ECO:0007669"/>
    <property type="project" value="InterPro"/>
</dbReference>
<dbReference type="Proteomes" id="UP000256856">
    <property type="component" value="Chromosome"/>
</dbReference>
<comment type="subunit">
    <text evidence="3">Homodimer.</text>
</comment>
<feature type="binding site" evidence="7">
    <location>
        <position position="397"/>
    </location>
    <ligand>
        <name>Zn(2+)</name>
        <dbReference type="ChEBI" id="CHEBI:29105"/>
        <label>2</label>
    </ligand>
</feature>
<dbReference type="InterPro" id="IPR010158">
    <property type="entry name" value="Amidase_Cbmase"/>
</dbReference>
<dbReference type="SUPFAM" id="SSF55031">
    <property type="entry name" value="Bacterial exopeptidase dimerisation domain"/>
    <property type="match status" value="1"/>
</dbReference>
<accession>A0A346E059</accession>
<name>A0A346E059_9ENTR</name>
<dbReference type="PROSITE" id="PS00758">
    <property type="entry name" value="ARGE_DAPE_CPG2_1"/>
    <property type="match status" value="1"/>
</dbReference>
<feature type="binding site" evidence="8">
    <location>
        <position position="230"/>
    </location>
    <ligand>
        <name>allantoate</name>
        <dbReference type="ChEBI" id="CHEBI:17536"/>
    </ligand>
</feature>
<dbReference type="EMBL" id="CP028374">
    <property type="protein sequence ID" value="AXN02364.1"/>
    <property type="molecule type" value="Genomic_DNA"/>
</dbReference>
<feature type="binding site" evidence="7">
    <location>
        <position position="141"/>
    </location>
    <ligand>
        <name>Zn(2+)</name>
        <dbReference type="ChEBI" id="CHEBI:29105"/>
        <label>2</label>
    </ligand>
</feature>
<dbReference type="InterPro" id="IPR011650">
    <property type="entry name" value="Peptidase_M20_dimer"/>
</dbReference>
<dbReference type="PANTHER" id="PTHR32494:SF19">
    <property type="entry name" value="ALLANTOATE DEIMINASE-RELATED"/>
    <property type="match status" value="1"/>
</dbReference>
<organism evidence="10 11">
    <name type="scientific">Candidatus Purcelliella pentastirinorum</name>
    <dbReference type="NCBI Taxonomy" id="472834"/>
    <lineage>
        <taxon>Bacteria</taxon>
        <taxon>Pseudomonadati</taxon>
        <taxon>Pseudomonadota</taxon>
        <taxon>Gammaproteobacteria</taxon>
        <taxon>Enterobacterales</taxon>
        <taxon>Enterobacteriaceae</taxon>
        <taxon>Candidatus Purcelliella</taxon>
    </lineage>
</organism>
<dbReference type="NCBIfam" id="NF006771">
    <property type="entry name" value="PRK09290.1-5"/>
    <property type="match status" value="1"/>
</dbReference>
<keyword evidence="5 10" id="KW-0378">Hydrolase</keyword>
<sequence length="426" mass="48226">MKDIVNMYYPKINNNESIKYATRILNRIEKLSKISENKNNTTRLYLSIEHIKTNKIVEKWMKLAGMQTWQDQVGNIYGRYEACTKKQPAILLGSHLDTVPNAGKYDGILGVLTSIEVVNHLNKNKIHLKKAIEIVGFADEEGTRFGITLLGSKALTNKWKKKWLNYKDKNKITIAHAMKNIGLNTNKICLAKRNTKDIKAYIELHIEQGPYLYKNNSSMGVVSAINGAKRINCTFTGESGHAGTVPIYMRKDPLIATSEWILFIENELLKSKTKIVATIGKINCYPGATNVIPNKIKLTLDIRGPKNNELNKTISNILKKAKEISKKRNIIFNSKKYYSTKSIKCNKKIKNIIKKTINKTQGNCPSLASGAGHDAISMAKKWPIGMIFIRCIKGISHSPKEKVLKKDIIKTIKTYMEIIYNLTEKI</sequence>
<dbReference type="CDD" id="cd03884">
    <property type="entry name" value="M20_bAS"/>
    <property type="match status" value="1"/>
</dbReference>
<reference evidence="10 11" key="1">
    <citation type="submission" date="2018-03" db="EMBL/GenBank/DDBJ databases">
        <title>A parallel universe: an anciently diverged bacterial symbiosis in a Hawaiian planthopper (Hemiptera: Cixiidae) reveals rearranged nutritional responsibilities.</title>
        <authorList>
            <person name="Bennett G."/>
            <person name="Mao M."/>
        </authorList>
    </citation>
    <scope>NUCLEOTIDE SEQUENCE [LARGE SCALE GENOMIC DNA]</scope>
    <source>
        <strain evidence="10 11">OLIH</strain>
    </source>
</reference>
<feature type="binding site" evidence="7">
    <location>
        <position position="106"/>
    </location>
    <ligand>
        <name>Zn(2+)</name>
        <dbReference type="ChEBI" id="CHEBI:29105"/>
        <label>2</label>
    </ligand>
</feature>
<evidence type="ECO:0000256" key="5">
    <source>
        <dbReference type="ARBA" id="ARBA00022801"/>
    </source>
</evidence>
<dbReference type="Gene3D" id="3.40.630.10">
    <property type="entry name" value="Zn peptidases"/>
    <property type="match status" value="1"/>
</dbReference>
<feature type="binding site" evidence="8">
    <location>
        <position position="290"/>
    </location>
    <ligand>
        <name>allantoate</name>
        <dbReference type="ChEBI" id="CHEBI:17536"/>
    </ligand>
</feature>
<evidence type="ECO:0000256" key="2">
    <source>
        <dbReference type="ARBA" id="ARBA00006153"/>
    </source>
</evidence>
<dbReference type="PIRSF" id="PIRSF001235">
    <property type="entry name" value="Amidase_carbamoylase"/>
    <property type="match status" value="1"/>
</dbReference>
<feature type="binding site" evidence="7">
    <location>
        <position position="106"/>
    </location>
    <ligand>
        <name>Zn(2+)</name>
        <dbReference type="ChEBI" id="CHEBI:29105"/>
        <label>1</label>
    </ligand>
</feature>
<comment type="similarity">
    <text evidence="2">Belongs to the peptidase M20 family.</text>
</comment>
<keyword evidence="11" id="KW-1185">Reference proteome</keyword>
<keyword evidence="4 7" id="KW-0479">Metal-binding</keyword>
<comment type="cofactor">
    <cofactor evidence="1">
        <name>Mn(2+)</name>
        <dbReference type="ChEBI" id="CHEBI:29035"/>
    </cofactor>
</comment>
<dbReference type="GO" id="GO:0046872">
    <property type="term" value="F:metal ion binding"/>
    <property type="evidence" value="ECO:0007669"/>
    <property type="project" value="UniProtKB-KW"/>
</dbReference>
<dbReference type="InterPro" id="IPR001261">
    <property type="entry name" value="ArgE/DapE_CS"/>
</dbReference>
<feature type="binding site" evidence="8">
    <location>
        <position position="303"/>
    </location>
    <ligand>
        <name>allantoate</name>
        <dbReference type="ChEBI" id="CHEBI:17536"/>
    </ligand>
</feature>
<keyword evidence="7" id="KW-0862">Zinc</keyword>
<dbReference type="Pfam" id="PF01546">
    <property type="entry name" value="Peptidase_M20"/>
    <property type="match status" value="1"/>
</dbReference>
<dbReference type="InterPro" id="IPR036264">
    <property type="entry name" value="Bact_exopeptidase_dim_dom"/>
</dbReference>
<evidence type="ECO:0000256" key="3">
    <source>
        <dbReference type="ARBA" id="ARBA00011738"/>
    </source>
</evidence>
<dbReference type="KEGG" id="ppet:C9I82_411"/>
<evidence type="ECO:0000256" key="7">
    <source>
        <dbReference type="PIRSR" id="PIRSR001235-1"/>
    </source>
</evidence>
<dbReference type="NCBIfam" id="NF006775">
    <property type="entry name" value="PRK09290.2-5"/>
    <property type="match status" value="1"/>
</dbReference>
<evidence type="ECO:0000313" key="10">
    <source>
        <dbReference type="EMBL" id="AXN02364.1"/>
    </source>
</evidence>
<comment type="cofactor">
    <cofactor evidence="7">
        <name>Zn(2+)</name>
        <dbReference type="ChEBI" id="CHEBI:29105"/>
    </cofactor>
    <text evidence="7">Binds 2 Zn(2+) ions per subunit.</text>
</comment>
<evidence type="ECO:0000256" key="6">
    <source>
        <dbReference type="ARBA" id="ARBA00023211"/>
    </source>
</evidence>
<dbReference type="NCBIfam" id="TIGR01879">
    <property type="entry name" value="hydantase"/>
    <property type="match status" value="1"/>
</dbReference>
<evidence type="ECO:0000256" key="4">
    <source>
        <dbReference type="ARBA" id="ARBA00022723"/>
    </source>
</evidence>
<dbReference type="PANTHER" id="PTHR32494">
    <property type="entry name" value="ALLANTOATE DEIMINASE-RELATED"/>
    <property type="match status" value="1"/>
</dbReference>
<proteinExistence type="inferred from homology"/>
<evidence type="ECO:0000259" key="9">
    <source>
        <dbReference type="Pfam" id="PF07687"/>
    </source>
</evidence>
<dbReference type="Gene3D" id="3.30.70.360">
    <property type="match status" value="1"/>
</dbReference>
<evidence type="ECO:0000256" key="1">
    <source>
        <dbReference type="ARBA" id="ARBA00001936"/>
    </source>
</evidence>
<feature type="binding site" evidence="7">
    <location>
        <position position="95"/>
    </location>
    <ligand>
        <name>Zn(2+)</name>
        <dbReference type="ChEBI" id="CHEBI:29105"/>
        <label>1</label>
    </ligand>
</feature>
<dbReference type="InterPro" id="IPR002933">
    <property type="entry name" value="Peptidase_M20"/>
</dbReference>
<gene>
    <name evidence="10" type="ORF">C9I82_411</name>
</gene>
<feature type="binding site" evidence="7">
    <location>
        <position position="205"/>
    </location>
    <ligand>
        <name>Zn(2+)</name>
        <dbReference type="ChEBI" id="CHEBI:29105"/>
        <label>1</label>
    </ligand>
</feature>
<dbReference type="Pfam" id="PF07687">
    <property type="entry name" value="M20_dimer"/>
    <property type="match status" value="1"/>
</dbReference>
<evidence type="ECO:0000313" key="11">
    <source>
        <dbReference type="Proteomes" id="UP000256856"/>
    </source>
</evidence>
<dbReference type="AlphaFoldDB" id="A0A346E059"/>